<reference evidence="6 7" key="1">
    <citation type="journal article" date="2014" name="Mol. Ecol.">
        <title>Evolution of Synechococcus.</title>
        <authorList>
            <person name="Dvorak P."/>
            <person name="Casamatta D."/>
            <person name="Hasler P."/>
            <person name="Poulickova A."/>
            <person name="Ondrej V."/>
            <person name="Sanges R."/>
        </authorList>
    </citation>
    <scope>NUCLEOTIDE SEQUENCE [LARGE SCALE GENOMIC DNA]</scope>
    <source>
        <strain evidence="6 7">CAUP A 1101</strain>
    </source>
</reference>
<dbReference type="EMBL" id="JJML01000035">
    <property type="protein sequence ID" value="KGF72166.1"/>
    <property type="molecule type" value="Genomic_DNA"/>
</dbReference>
<dbReference type="OrthoDB" id="9796817at2"/>
<dbReference type="AlphaFoldDB" id="A0A098TJA7"/>
<dbReference type="Gene3D" id="3.10.105.10">
    <property type="entry name" value="Dipeptide-binding Protein, Domain 3"/>
    <property type="match status" value="1"/>
</dbReference>
<evidence type="ECO:0000256" key="2">
    <source>
        <dbReference type="ARBA" id="ARBA00005695"/>
    </source>
</evidence>
<evidence type="ECO:0000256" key="3">
    <source>
        <dbReference type="ARBA" id="ARBA00022448"/>
    </source>
</evidence>
<dbReference type="InterPro" id="IPR000914">
    <property type="entry name" value="SBP_5_dom"/>
</dbReference>
<dbReference type="GO" id="GO:0043190">
    <property type="term" value="C:ATP-binding cassette (ABC) transporter complex"/>
    <property type="evidence" value="ECO:0007669"/>
    <property type="project" value="InterPro"/>
</dbReference>
<dbReference type="PANTHER" id="PTHR30290">
    <property type="entry name" value="PERIPLASMIC BINDING COMPONENT OF ABC TRANSPORTER"/>
    <property type="match status" value="1"/>
</dbReference>
<dbReference type="RefSeq" id="WP_036534662.1">
    <property type="nucleotide sequence ID" value="NZ_JJML01000035.1"/>
</dbReference>
<name>A0A098TJA7_9CYAN</name>
<dbReference type="InterPro" id="IPR039424">
    <property type="entry name" value="SBP_5"/>
</dbReference>
<dbReference type="GO" id="GO:0042597">
    <property type="term" value="C:periplasmic space"/>
    <property type="evidence" value="ECO:0007669"/>
    <property type="project" value="UniProtKB-ARBA"/>
</dbReference>
<accession>A0A098TJA7</accession>
<dbReference type="PROSITE" id="PS51257">
    <property type="entry name" value="PROKAR_LIPOPROTEIN"/>
    <property type="match status" value="1"/>
</dbReference>
<dbReference type="Gene3D" id="3.40.190.10">
    <property type="entry name" value="Periplasmic binding protein-like II"/>
    <property type="match status" value="1"/>
</dbReference>
<comment type="subcellular location">
    <subcellularLocation>
        <location evidence="1">Cell envelope</location>
    </subcellularLocation>
</comment>
<dbReference type="GO" id="GO:0015833">
    <property type="term" value="P:peptide transport"/>
    <property type="evidence" value="ECO:0007669"/>
    <property type="project" value="TreeGrafter"/>
</dbReference>
<evidence type="ECO:0000256" key="1">
    <source>
        <dbReference type="ARBA" id="ARBA00004196"/>
    </source>
</evidence>
<dbReference type="GO" id="GO:0030313">
    <property type="term" value="C:cell envelope"/>
    <property type="evidence" value="ECO:0007669"/>
    <property type="project" value="UniProtKB-SubCell"/>
</dbReference>
<dbReference type="SUPFAM" id="SSF53850">
    <property type="entry name" value="Periplasmic binding protein-like II"/>
    <property type="match status" value="1"/>
</dbReference>
<gene>
    <name evidence="6" type="ORF">DO97_11770</name>
</gene>
<keyword evidence="3" id="KW-0813">Transport</keyword>
<dbReference type="Pfam" id="PF00496">
    <property type="entry name" value="SBP_bac_5"/>
    <property type="match status" value="1"/>
</dbReference>
<feature type="domain" description="Solute-binding protein family 5" evidence="5">
    <location>
        <begin position="87"/>
        <end position="451"/>
    </location>
</feature>
<dbReference type="STRING" id="1497020.DO97_11770"/>
<evidence type="ECO:0000259" key="5">
    <source>
        <dbReference type="Pfam" id="PF00496"/>
    </source>
</evidence>
<organism evidence="6 7">
    <name type="scientific">Neosynechococcus sphagnicola sy1</name>
    <dbReference type="NCBI Taxonomy" id="1497020"/>
    <lineage>
        <taxon>Bacteria</taxon>
        <taxon>Bacillati</taxon>
        <taxon>Cyanobacteriota</taxon>
        <taxon>Cyanophyceae</taxon>
        <taxon>Neosynechococcales</taxon>
        <taxon>Neosynechococcaceae</taxon>
        <taxon>Neosynechococcus</taxon>
    </lineage>
</organism>
<keyword evidence="4" id="KW-0732">Signal</keyword>
<dbReference type="GO" id="GO:1904680">
    <property type="term" value="F:peptide transmembrane transporter activity"/>
    <property type="evidence" value="ECO:0007669"/>
    <property type="project" value="TreeGrafter"/>
</dbReference>
<evidence type="ECO:0000313" key="7">
    <source>
        <dbReference type="Proteomes" id="UP000030170"/>
    </source>
</evidence>
<dbReference type="InterPro" id="IPR030678">
    <property type="entry name" value="Peptide/Ni-bd"/>
</dbReference>
<comment type="caution">
    <text evidence="6">The sequence shown here is derived from an EMBL/GenBank/DDBJ whole genome shotgun (WGS) entry which is preliminary data.</text>
</comment>
<protein>
    <submittedName>
        <fullName evidence="6">Peptide ABC transporter substrate-binding protein</fullName>
    </submittedName>
</protein>
<dbReference type="PANTHER" id="PTHR30290:SF10">
    <property type="entry name" value="PERIPLASMIC OLIGOPEPTIDE-BINDING PROTEIN-RELATED"/>
    <property type="match status" value="1"/>
</dbReference>
<evidence type="ECO:0000313" key="6">
    <source>
        <dbReference type="EMBL" id="KGF72166.1"/>
    </source>
</evidence>
<comment type="similarity">
    <text evidence="2">Belongs to the bacterial solute-binding protein 5 family.</text>
</comment>
<sequence>MLRSWLRSRQLRPWIVGLGLWVCALLLLVSCQQRPHGVDAGNQGRITLGTTAKIRTLDPADAYELFAGTLLYNLGDRLYTYKLGTTELQPQLATALPTVSRDGLTYTLPLRQGVVFHDGTPFNAAAMAFSLRRFIANGGQPAFLLADTVAKVETTGAYELTITLKQPFVGFPALLAFSGLCAVSPQAYTLGAGQFHPDQFIGTGPYRLAQYGNDSLRLEAFDQYWGEKPANPGVTIQSLSSSAILFNAFRTGAVDLAYQTLDVDQIRSLQQGGTEGKWQVIEGRGDGIYYLTLNLKSPPLDRQFVRQAIAAVIDRPLLQSRIFRGQIEPLYSLIPTTLDSYRPVFRDRYGDGNVPKAQALLTQAGYAPSHPLIVELWYRSNLTSNSLVANMLKAFVQQKMGGMMQIDLKSVESATAYQNLDKGVYPTFILDWTPDFLDADNYLYPFMDCAQGSVATGCEAGSSKGQGSFYYNPQVNQLLAQSRQQLDPQVRRQLLIQIQEILAAEVPFIPLWQSKEFLFAQSQVTGAHLEATQKVPFWTLHKAGEPALP</sequence>
<dbReference type="PIRSF" id="PIRSF002741">
    <property type="entry name" value="MppA"/>
    <property type="match status" value="1"/>
</dbReference>
<keyword evidence="7" id="KW-1185">Reference proteome</keyword>
<proteinExistence type="inferred from homology"/>
<evidence type="ECO:0000256" key="4">
    <source>
        <dbReference type="ARBA" id="ARBA00022729"/>
    </source>
</evidence>
<dbReference type="CDD" id="cd08519">
    <property type="entry name" value="PBP2_NikA_DppA_OppA_like_20"/>
    <property type="match status" value="1"/>
</dbReference>
<dbReference type="Proteomes" id="UP000030170">
    <property type="component" value="Unassembled WGS sequence"/>
</dbReference>